<evidence type="ECO:0000256" key="1">
    <source>
        <dbReference type="SAM" id="MobiDB-lite"/>
    </source>
</evidence>
<dbReference type="Proteomes" id="UP000837857">
    <property type="component" value="Chromosome 2"/>
</dbReference>
<feature type="region of interest" description="Disordered" evidence="1">
    <location>
        <begin position="30"/>
        <end position="126"/>
    </location>
</feature>
<feature type="non-terminal residue" evidence="2">
    <location>
        <position position="126"/>
    </location>
</feature>
<name>A0ABN8I861_9NEOP</name>
<evidence type="ECO:0000313" key="2">
    <source>
        <dbReference type="EMBL" id="CAH2050342.1"/>
    </source>
</evidence>
<feature type="compositionally biased region" description="Polar residues" evidence="1">
    <location>
        <begin position="44"/>
        <end position="62"/>
    </location>
</feature>
<feature type="compositionally biased region" description="Basic and acidic residues" evidence="1">
    <location>
        <begin position="30"/>
        <end position="41"/>
    </location>
</feature>
<gene>
    <name evidence="2" type="ORF">IPOD504_LOCUS7391</name>
</gene>
<proteinExistence type="predicted"/>
<organism evidence="2 3">
    <name type="scientific">Iphiclides podalirius</name>
    <name type="common">scarce swallowtail</name>
    <dbReference type="NCBI Taxonomy" id="110791"/>
    <lineage>
        <taxon>Eukaryota</taxon>
        <taxon>Metazoa</taxon>
        <taxon>Ecdysozoa</taxon>
        <taxon>Arthropoda</taxon>
        <taxon>Hexapoda</taxon>
        <taxon>Insecta</taxon>
        <taxon>Pterygota</taxon>
        <taxon>Neoptera</taxon>
        <taxon>Endopterygota</taxon>
        <taxon>Lepidoptera</taxon>
        <taxon>Glossata</taxon>
        <taxon>Ditrysia</taxon>
        <taxon>Papilionoidea</taxon>
        <taxon>Papilionidae</taxon>
        <taxon>Papilioninae</taxon>
        <taxon>Iphiclides</taxon>
    </lineage>
</organism>
<dbReference type="EMBL" id="OW152814">
    <property type="protein sequence ID" value="CAH2050342.1"/>
    <property type="molecule type" value="Genomic_DNA"/>
</dbReference>
<accession>A0ABN8I861</accession>
<sequence length="126" mass="13860">MCSVVLELRNVDDSSSEVDGEVSRMNCLQFRDHDEYSDEGHIPLQSTSKSAPTTPAHDTSTRAPAAEKLPPQPKTLPDDNDQDYKKQRSGPTPTINLYPTRYPIYGRGHYGPNHGPCSPPATVPGR</sequence>
<feature type="compositionally biased region" description="Pro residues" evidence="1">
    <location>
        <begin position="117"/>
        <end position="126"/>
    </location>
</feature>
<keyword evidence="3" id="KW-1185">Reference proteome</keyword>
<reference evidence="2" key="1">
    <citation type="submission" date="2022-03" db="EMBL/GenBank/DDBJ databases">
        <authorList>
            <person name="Martin H S."/>
        </authorList>
    </citation>
    <scope>NUCLEOTIDE SEQUENCE</scope>
</reference>
<protein>
    <submittedName>
        <fullName evidence="2">Uncharacterized protein</fullName>
    </submittedName>
</protein>
<evidence type="ECO:0000313" key="3">
    <source>
        <dbReference type="Proteomes" id="UP000837857"/>
    </source>
</evidence>